<evidence type="ECO:0000313" key="5">
    <source>
        <dbReference type="EMBL" id="OXM15697.1"/>
    </source>
</evidence>
<proteinExistence type="predicted"/>
<accession>A0A229P0Q3</accession>
<organism evidence="5 6">
    <name type="scientific">Paenibacillus herberti</name>
    <dbReference type="NCBI Taxonomy" id="1619309"/>
    <lineage>
        <taxon>Bacteria</taxon>
        <taxon>Bacillati</taxon>
        <taxon>Bacillota</taxon>
        <taxon>Bacilli</taxon>
        <taxon>Bacillales</taxon>
        <taxon>Paenibacillaceae</taxon>
        <taxon>Paenibacillus</taxon>
    </lineage>
</organism>
<dbReference type="InterPro" id="IPR003439">
    <property type="entry name" value="ABC_transporter-like_ATP-bd"/>
</dbReference>
<name>A0A229P0Q3_9BACL</name>
<dbReference type="Pfam" id="PF00005">
    <property type="entry name" value="ABC_tran"/>
    <property type="match status" value="1"/>
</dbReference>
<dbReference type="GO" id="GO:0016887">
    <property type="term" value="F:ATP hydrolysis activity"/>
    <property type="evidence" value="ECO:0007669"/>
    <property type="project" value="InterPro"/>
</dbReference>
<dbReference type="SUPFAM" id="SSF52540">
    <property type="entry name" value="P-loop containing nucleoside triphosphate hydrolases"/>
    <property type="match status" value="1"/>
</dbReference>
<evidence type="ECO:0000259" key="4">
    <source>
        <dbReference type="PROSITE" id="PS50893"/>
    </source>
</evidence>
<dbReference type="InterPro" id="IPR051782">
    <property type="entry name" value="ABC_Transporter_VariousFunc"/>
</dbReference>
<dbReference type="SMART" id="SM00382">
    <property type="entry name" value="AAA"/>
    <property type="match status" value="1"/>
</dbReference>
<dbReference type="PANTHER" id="PTHR42939:SF1">
    <property type="entry name" value="ABC TRANSPORTER ATP-BINDING PROTEIN ALBC-RELATED"/>
    <property type="match status" value="1"/>
</dbReference>
<keyword evidence="1" id="KW-0813">Transport</keyword>
<evidence type="ECO:0000256" key="3">
    <source>
        <dbReference type="ARBA" id="ARBA00022840"/>
    </source>
</evidence>
<dbReference type="Gene3D" id="3.40.50.300">
    <property type="entry name" value="P-loop containing nucleotide triphosphate hydrolases"/>
    <property type="match status" value="1"/>
</dbReference>
<feature type="domain" description="ABC transporter" evidence="4">
    <location>
        <begin position="2"/>
        <end position="224"/>
    </location>
</feature>
<dbReference type="Proteomes" id="UP000215145">
    <property type="component" value="Unassembled WGS sequence"/>
</dbReference>
<keyword evidence="3 5" id="KW-0067">ATP-binding</keyword>
<comment type="caution">
    <text evidence="5">The sequence shown here is derived from an EMBL/GenBank/DDBJ whole genome shotgun (WGS) entry which is preliminary data.</text>
</comment>
<reference evidence="5 6" key="1">
    <citation type="submission" date="2017-07" db="EMBL/GenBank/DDBJ databases">
        <title>Paenibacillus herberti R33 genome sequencing and assembly.</title>
        <authorList>
            <person name="Su W."/>
        </authorList>
    </citation>
    <scope>NUCLEOTIDE SEQUENCE [LARGE SCALE GENOMIC DNA]</scope>
    <source>
        <strain evidence="5 6">R33</strain>
    </source>
</reference>
<dbReference type="InterPro" id="IPR027417">
    <property type="entry name" value="P-loop_NTPase"/>
</dbReference>
<dbReference type="PROSITE" id="PS50893">
    <property type="entry name" value="ABC_TRANSPORTER_2"/>
    <property type="match status" value="1"/>
</dbReference>
<evidence type="ECO:0000313" key="6">
    <source>
        <dbReference type="Proteomes" id="UP000215145"/>
    </source>
</evidence>
<dbReference type="InterPro" id="IPR003593">
    <property type="entry name" value="AAA+_ATPase"/>
</dbReference>
<gene>
    <name evidence="5" type="ORF">CGZ75_02910</name>
</gene>
<dbReference type="GO" id="GO:0005524">
    <property type="term" value="F:ATP binding"/>
    <property type="evidence" value="ECO:0007669"/>
    <property type="project" value="UniProtKB-KW"/>
</dbReference>
<evidence type="ECO:0000256" key="1">
    <source>
        <dbReference type="ARBA" id="ARBA00022448"/>
    </source>
</evidence>
<dbReference type="CDD" id="cd03230">
    <property type="entry name" value="ABC_DR_subfamily_A"/>
    <property type="match status" value="1"/>
</dbReference>
<dbReference type="RefSeq" id="WP_089522790.1">
    <property type="nucleotide sequence ID" value="NZ_NMUQ01000001.1"/>
</dbReference>
<dbReference type="PANTHER" id="PTHR42939">
    <property type="entry name" value="ABC TRANSPORTER ATP-BINDING PROTEIN ALBC-RELATED"/>
    <property type="match status" value="1"/>
</dbReference>
<evidence type="ECO:0000256" key="2">
    <source>
        <dbReference type="ARBA" id="ARBA00022741"/>
    </source>
</evidence>
<keyword evidence="6" id="KW-1185">Reference proteome</keyword>
<dbReference type="EMBL" id="NMUQ01000001">
    <property type="protein sequence ID" value="OXM15697.1"/>
    <property type="molecule type" value="Genomic_DNA"/>
</dbReference>
<protein>
    <submittedName>
        <fullName evidence="5">Multidrug ABC transporter ATP-binding protein</fullName>
    </submittedName>
</protein>
<keyword evidence="2" id="KW-0547">Nucleotide-binding</keyword>
<dbReference type="AlphaFoldDB" id="A0A229P0Q3"/>
<dbReference type="OrthoDB" id="9804819at2"/>
<sequence length="229" mass="25749">MIEVSDIRKTYRRKKVLNGVSFKAEKGQITCLIGLNGAGKSTILKAIMGLTPLNGGSIRIGGQVLTPEVYNTIAFIPDRLTMPGSMKLRDGLQFMADFYPRWNAERAEDLMSFFRLERGERIGRMSKGTAAKFNLVLGMAQDVDYVLMDEPFSGIDMFSREMIADVFTSQLVEDRGVLITTHEIGDIEHLVDRAVLLQGGHVIRDFNCEDMRSEEGKSVIDVMREVYRT</sequence>